<evidence type="ECO:0000256" key="2">
    <source>
        <dbReference type="SAM" id="Phobius"/>
    </source>
</evidence>
<evidence type="ECO:0000313" key="5">
    <source>
        <dbReference type="Proteomes" id="UP000765509"/>
    </source>
</evidence>
<dbReference type="SMART" id="SM00596">
    <property type="entry name" value="PRE_C2HC"/>
    <property type="match status" value="1"/>
</dbReference>
<reference evidence="4" key="1">
    <citation type="submission" date="2021-03" db="EMBL/GenBank/DDBJ databases">
        <title>Draft genome sequence of rust myrtle Austropuccinia psidii MF-1, a brazilian biotype.</title>
        <authorList>
            <person name="Quecine M.C."/>
            <person name="Pachon D.M.R."/>
            <person name="Bonatelli M.L."/>
            <person name="Correr F.H."/>
            <person name="Franceschini L.M."/>
            <person name="Leite T.F."/>
            <person name="Margarido G.R.A."/>
            <person name="Almeida C.A."/>
            <person name="Ferrarezi J.A."/>
            <person name="Labate C.A."/>
        </authorList>
    </citation>
    <scope>NUCLEOTIDE SEQUENCE</scope>
    <source>
        <strain evidence="4">MF-1</strain>
    </source>
</reference>
<accession>A0A9Q3IHW7</accession>
<keyword evidence="5" id="KW-1185">Reference proteome</keyword>
<feature type="transmembrane region" description="Helical" evidence="2">
    <location>
        <begin position="824"/>
        <end position="844"/>
    </location>
</feature>
<dbReference type="InterPro" id="IPR006579">
    <property type="entry name" value="Pre_C2HC_dom"/>
</dbReference>
<sequence length="852" mass="96566">DKKKLFITKNRYEVLSQTEQPPETSMDAVPSPEIEPEVIAKPPPPIFIKDVHDFPALCTELIDLIGVDNFHCKSTTDRLKVQTANPESYRKLVHFLREEKAEFHTYQLSEDKSTRVVIRNLHPSTPTDLIKTELEMRLFEVRQVTQVLHRLNKNQLPLFFVDLEPTIHSNEIFQLTSILHTKIKVEEPYKIKAISQCANCQVYGHTKAYCGYSPRCVRCGNGHPSSSCQKTRDEPPCCALCQESHPANYKGCSVYKELQYRKKPSSNNNKFIFDNKHPSLKSNLVKDSHPSEHTNSVPPSAPPLTYAKVASNQSSRSNSTPTTQDTPPSAETNLSHLMTSFLNDLKTLINPLISLLTTFNANGLKNHSNEHQTVLHNRRIDIAIITETHFTKYSYIFIPGYKLIKTNHPDNTAHGGVAILIKTSLYYQLLPNYSYDHIQSCSILIKLNKIPITIGAFYSPPRHKITRAILNDYFSTIKNNFIIGGDFNAKHQSWGCRVNNPRGIVLYNLTNERHINVLAPPGPTYWPTATNKNPDILDIFAAKIPSNLHCSTVNILDLNSDHSSVLLTISATPLTRVEPPKLFTNQTDHKKFHDIINEKIDKKTKLKTTSDIDEAVNNLTTLIQQAAWTSTKPDKTSSSIKNNSNSNSFLLPEEIRSLITEKRRARATYQLSRRPSHKSVYNKLANSLKKILAKHKAISLEKKLRQLSATNGSLWNETKQLLKFKSISTPLKKFDNTLAITDSEKSILFQSHLSNIFQPHANIYDQQHLDNVKKYLDSPLPYGPPTKFVTPNEVKNTILRYPNKKSPGFDLITAEVTKCLPTKAIVLLTYIINAIIFSFLMEIFSNCNVCQT</sequence>
<name>A0A9Q3IHW7_9BASI</name>
<dbReference type="GO" id="GO:0003824">
    <property type="term" value="F:catalytic activity"/>
    <property type="evidence" value="ECO:0007669"/>
    <property type="project" value="InterPro"/>
</dbReference>
<protein>
    <recommendedName>
        <fullName evidence="3">Pre-C2HC domain-containing protein</fullName>
    </recommendedName>
</protein>
<feature type="domain" description="Pre-C2HC" evidence="3">
    <location>
        <begin position="127"/>
        <end position="195"/>
    </location>
</feature>
<evidence type="ECO:0000256" key="1">
    <source>
        <dbReference type="SAM" id="MobiDB-lite"/>
    </source>
</evidence>
<keyword evidence="2" id="KW-0812">Transmembrane</keyword>
<keyword evidence="2" id="KW-1133">Transmembrane helix</keyword>
<evidence type="ECO:0000259" key="3">
    <source>
        <dbReference type="SMART" id="SM00596"/>
    </source>
</evidence>
<feature type="non-terminal residue" evidence="4">
    <location>
        <position position="1"/>
    </location>
</feature>
<evidence type="ECO:0000313" key="4">
    <source>
        <dbReference type="EMBL" id="MBW0543761.1"/>
    </source>
</evidence>
<keyword evidence="2" id="KW-0472">Membrane</keyword>
<organism evidence="4 5">
    <name type="scientific">Austropuccinia psidii MF-1</name>
    <dbReference type="NCBI Taxonomy" id="1389203"/>
    <lineage>
        <taxon>Eukaryota</taxon>
        <taxon>Fungi</taxon>
        <taxon>Dikarya</taxon>
        <taxon>Basidiomycota</taxon>
        <taxon>Pucciniomycotina</taxon>
        <taxon>Pucciniomycetes</taxon>
        <taxon>Pucciniales</taxon>
        <taxon>Sphaerophragmiaceae</taxon>
        <taxon>Austropuccinia</taxon>
    </lineage>
</organism>
<dbReference type="AlphaFoldDB" id="A0A9Q3IHW7"/>
<comment type="caution">
    <text evidence="4">The sequence shown here is derived from an EMBL/GenBank/DDBJ whole genome shotgun (WGS) entry which is preliminary data.</text>
</comment>
<dbReference type="InterPro" id="IPR005135">
    <property type="entry name" value="Endo/exonuclease/phosphatase"/>
</dbReference>
<dbReference type="Gene3D" id="3.60.10.10">
    <property type="entry name" value="Endonuclease/exonuclease/phosphatase"/>
    <property type="match status" value="1"/>
</dbReference>
<dbReference type="SUPFAM" id="SSF56219">
    <property type="entry name" value="DNase I-like"/>
    <property type="match status" value="1"/>
</dbReference>
<dbReference type="InterPro" id="IPR036691">
    <property type="entry name" value="Endo/exonu/phosph_ase_sf"/>
</dbReference>
<feature type="region of interest" description="Disordered" evidence="1">
    <location>
        <begin position="282"/>
        <end position="332"/>
    </location>
</feature>
<feature type="compositionally biased region" description="Polar residues" evidence="1">
    <location>
        <begin position="310"/>
        <end position="332"/>
    </location>
</feature>
<dbReference type="PANTHER" id="PTHR33273">
    <property type="entry name" value="DOMAIN-CONTAINING PROTEIN, PUTATIVE-RELATED"/>
    <property type="match status" value="1"/>
</dbReference>
<dbReference type="Pfam" id="PF07530">
    <property type="entry name" value="PRE_C2HC"/>
    <property type="match status" value="1"/>
</dbReference>
<proteinExistence type="predicted"/>
<dbReference type="Proteomes" id="UP000765509">
    <property type="component" value="Unassembled WGS sequence"/>
</dbReference>
<dbReference type="Pfam" id="PF14529">
    <property type="entry name" value="Exo_endo_phos_2"/>
    <property type="match status" value="1"/>
</dbReference>
<dbReference type="PANTHER" id="PTHR33273:SF2">
    <property type="entry name" value="ENDONUCLEASE_EXONUCLEASE_PHOSPHATASE DOMAIN-CONTAINING PROTEIN"/>
    <property type="match status" value="1"/>
</dbReference>
<gene>
    <name evidence="4" type="ORF">O181_083476</name>
</gene>
<dbReference type="OrthoDB" id="6593055at2759"/>
<dbReference type="EMBL" id="AVOT02048534">
    <property type="protein sequence ID" value="MBW0543761.1"/>
    <property type="molecule type" value="Genomic_DNA"/>
</dbReference>